<dbReference type="EMBL" id="ABVR01000034">
    <property type="protein sequence ID" value="EEG91160.1"/>
    <property type="molecule type" value="Genomic_DNA"/>
</dbReference>
<dbReference type="InterPro" id="IPR013825">
    <property type="entry name" value="Topo_IA_cen_sub2"/>
</dbReference>
<feature type="domain" description="Topo IA-type catalytic" evidence="1">
    <location>
        <begin position="1"/>
        <end position="149"/>
    </location>
</feature>
<dbReference type="InterPro" id="IPR023405">
    <property type="entry name" value="Topo_IA_core_domain"/>
</dbReference>
<gene>
    <name evidence="2" type="ORF">COPCOM_00597</name>
</gene>
<dbReference type="Proteomes" id="UP000003793">
    <property type="component" value="Unassembled WGS sequence"/>
</dbReference>
<protein>
    <recommendedName>
        <fullName evidence="1">Topo IA-type catalytic domain-containing protein</fullName>
    </recommendedName>
</protein>
<dbReference type="Gene3D" id="2.70.20.10">
    <property type="entry name" value="Topoisomerase I, domain 3"/>
    <property type="match status" value="1"/>
</dbReference>
<evidence type="ECO:0000259" key="1">
    <source>
        <dbReference type="PROSITE" id="PS52039"/>
    </source>
</evidence>
<dbReference type="GO" id="GO:0006265">
    <property type="term" value="P:DNA topological change"/>
    <property type="evidence" value="ECO:0007669"/>
    <property type="project" value="InterPro"/>
</dbReference>
<name>C0B626_9FIRM</name>
<evidence type="ECO:0000313" key="2">
    <source>
        <dbReference type="EMBL" id="EEG91160.1"/>
    </source>
</evidence>
<evidence type="ECO:0000313" key="3">
    <source>
        <dbReference type="Proteomes" id="UP000003793"/>
    </source>
</evidence>
<dbReference type="PROSITE" id="PS52039">
    <property type="entry name" value="TOPO_IA_2"/>
    <property type="match status" value="1"/>
</dbReference>
<reference evidence="2 3" key="1">
    <citation type="submission" date="2009-02" db="EMBL/GenBank/DDBJ databases">
        <authorList>
            <person name="Fulton L."/>
            <person name="Clifton S."/>
            <person name="Fulton B."/>
            <person name="Xu J."/>
            <person name="Minx P."/>
            <person name="Pepin K.H."/>
            <person name="Johnson M."/>
            <person name="Bhonagiri V."/>
            <person name="Nash W.E."/>
            <person name="Mardis E.R."/>
            <person name="Wilson R.K."/>
        </authorList>
    </citation>
    <scope>NUCLEOTIDE SEQUENCE [LARGE SCALE GENOMIC DNA]</scope>
    <source>
        <strain evidence="2 3">ATCC 27758</strain>
    </source>
</reference>
<organism evidence="2 3">
    <name type="scientific">Coprococcus comes ATCC 27758</name>
    <dbReference type="NCBI Taxonomy" id="470146"/>
    <lineage>
        <taxon>Bacteria</taxon>
        <taxon>Bacillati</taxon>
        <taxon>Bacillota</taxon>
        <taxon>Clostridia</taxon>
        <taxon>Lachnospirales</taxon>
        <taxon>Lachnospiraceae</taxon>
        <taxon>Coprococcus</taxon>
    </lineage>
</organism>
<proteinExistence type="predicted"/>
<reference evidence="2 3" key="2">
    <citation type="submission" date="2009-03" db="EMBL/GenBank/DDBJ databases">
        <title>Draft genome sequence of Coprococcus comes (ATCC 27758).</title>
        <authorList>
            <person name="Sudarsanam P."/>
            <person name="Ley R."/>
            <person name="Guruge J."/>
            <person name="Turnbaugh P.J."/>
            <person name="Mahowald M."/>
            <person name="Liep D."/>
            <person name="Gordon J."/>
        </authorList>
    </citation>
    <scope>NUCLEOTIDE SEQUENCE [LARGE SCALE GENOMIC DNA]</scope>
    <source>
        <strain evidence="2 3">ATCC 27758</strain>
    </source>
</reference>
<dbReference type="AlphaFoldDB" id="C0B626"/>
<dbReference type="GO" id="GO:0003916">
    <property type="term" value="F:DNA topoisomerase activity"/>
    <property type="evidence" value="ECO:0007669"/>
    <property type="project" value="InterPro"/>
</dbReference>
<comment type="caution">
    <text evidence="2">The sequence shown here is derived from an EMBL/GenBank/DDBJ whole genome shotgun (WGS) entry which is preliminary data.</text>
</comment>
<dbReference type="SUPFAM" id="SSF56712">
    <property type="entry name" value="Prokaryotic type I DNA topoisomerase"/>
    <property type="match status" value="1"/>
</dbReference>
<sequence length="149" mass="17219">MSKVLNSKKVSDHHAIIPTMEVAKADIGKLKERNCKILYLISARVLTATADPYIYESHKCQITCNYHTFYLTAKKTKQEGFKAIENKLKQFFGVKIEKEEPELDIWAGKHYGPCDSFVSEHFTQPPKQYTDVIFCERKEWIGIEERSSA</sequence>
<dbReference type="GO" id="GO:0003677">
    <property type="term" value="F:DNA binding"/>
    <property type="evidence" value="ECO:0007669"/>
    <property type="project" value="InterPro"/>
</dbReference>
<dbReference type="Pfam" id="PF01131">
    <property type="entry name" value="Topoisom_bac"/>
    <property type="match status" value="1"/>
</dbReference>
<dbReference type="HOGENOM" id="CLU_1746513_0_0_9"/>
<accession>C0B626</accession>
<dbReference type="InterPro" id="IPR013497">
    <property type="entry name" value="Topo_IA_cen"/>
</dbReference>